<name>A0AAN7JWL3_9MYRT</name>
<dbReference type="EMBL" id="JAXIOK010000015">
    <property type="protein sequence ID" value="KAK4754105.1"/>
    <property type="molecule type" value="Genomic_DNA"/>
</dbReference>
<accession>A0AAN7JWL3</accession>
<gene>
    <name evidence="1" type="ORF">SAY87_002209</name>
</gene>
<organism evidence="1 2">
    <name type="scientific">Trapa incisa</name>
    <dbReference type="NCBI Taxonomy" id="236973"/>
    <lineage>
        <taxon>Eukaryota</taxon>
        <taxon>Viridiplantae</taxon>
        <taxon>Streptophyta</taxon>
        <taxon>Embryophyta</taxon>
        <taxon>Tracheophyta</taxon>
        <taxon>Spermatophyta</taxon>
        <taxon>Magnoliopsida</taxon>
        <taxon>eudicotyledons</taxon>
        <taxon>Gunneridae</taxon>
        <taxon>Pentapetalae</taxon>
        <taxon>rosids</taxon>
        <taxon>malvids</taxon>
        <taxon>Myrtales</taxon>
        <taxon>Lythraceae</taxon>
        <taxon>Trapa</taxon>
    </lineage>
</organism>
<dbReference type="Proteomes" id="UP001345219">
    <property type="component" value="Chromosome 2"/>
</dbReference>
<protein>
    <submittedName>
        <fullName evidence="1">Uncharacterized protein</fullName>
    </submittedName>
</protein>
<comment type="caution">
    <text evidence="1">The sequence shown here is derived from an EMBL/GenBank/DDBJ whole genome shotgun (WGS) entry which is preliminary data.</text>
</comment>
<sequence>MLGDGVLSFYKVHGADKIVMSPVTEKSIKVIGEESLEYVRKANWNINGREHCKPIGEVHLKIEIMVDLESVEITGRQLGDDSGGRLRQLGCSPLVGLGLTASKRRSLLCYGWGQ</sequence>
<proteinExistence type="predicted"/>
<evidence type="ECO:0000313" key="1">
    <source>
        <dbReference type="EMBL" id="KAK4754105.1"/>
    </source>
</evidence>
<reference evidence="1 2" key="1">
    <citation type="journal article" date="2023" name="Hortic Res">
        <title>Pangenome of water caltrop reveals structural variations and asymmetric subgenome divergence after allopolyploidization.</title>
        <authorList>
            <person name="Zhang X."/>
            <person name="Chen Y."/>
            <person name="Wang L."/>
            <person name="Yuan Y."/>
            <person name="Fang M."/>
            <person name="Shi L."/>
            <person name="Lu R."/>
            <person name="Comes H.P."/>
            <person name="Ma Y."/>
            <person name="Chen Y."/>
            <person name="Huang G."/>
            <person name="Zhou Y."/>
            <person name="Zheng Z."/>
            <person name="Qiu Y."/>
        </authorList>
    </citation>
    <scope>NUCLEOTIDE SEQUENCE [LARGE SCALE GENOMIC DNA]</scope>
    <source>
        <tissue evidence="1">Roots</tissue>
    </source>
</reference>
<evidence type="ECO:0000313" key="2">
    <source>
        <dbReference type="Proteomes" id="UP001345219"/>
    </source>
</evidence>
<dbReference type="AlphaFoldDB" id="A0AAN7JWL3"/>
<keyword evidence="2" id="KW-1185">Reference proteome</keyword>